<dbReference type="AlphaFoldDB" id="A0A1D9M8N9"/>
<accession>A0A1D9M8N9</accession>
<comment type="similarity">
    <text evidence="2">Belongs to the PpiC/parvulin rotamase family.</text>
</comment>
<feature type="chain" id="PRO_5009443380" description="Parvulin-like PPIase" evidence="9">
    <location>
        <begin position="24"/>
        <end position="281"/>
    </location>
</feature>
<feature type="signal peptide" evidence="9">
    <location>
        <begin position="1"/>
        <end position="23"/>
    </location>
</feature>
<sequence length="281" mass="30263">MPKLTKILGAATLVLTLAGAAQAEGLKADQVVATVNGKDITLGQMLVVHDSLPAEYLSLPDDVLFNGILEQLIQQTALSEIGEGMMTHRDEIALEVDRRAYLANSVLDFTAKGAATEEKVMEAYKIRYAEAEPSREYHAAHIIVDTKEEAEKIKAEIDGGADFAEEAKKNSKDGAAANGGDLGWFGLKAMVQPFADAIAGMKDGEIAGPVQTEYGWHVIKLYESRLADAPKIEDVRAEIEGDLRQEAVEKRVKDTISAAKVEKMTDGIDPAVLKDATVLGQ</sequence>
<evidence type="ECO:0000256" key="3">
    <source>
        <dbReference type="ARBA" id="ARBA00013194"/>
    </source>
</evidence>
<evidence type="ECO:0000256" key="6">
    <source>
        <dbReference type="ARBA" id="ARBA00030642"/>
    </source>
</evidence>
<evidence type="ECO:0000256" key="4">
    <source>
        <dbReference type="ARBA" id="ARBA00018370"/>
    </source>
</evidence>
<keyword evidence="12" id="KW-1185">Reference proteome</keyword>
<dbReference type="KEGG" id="rhp:LPB142_01705"/>
<reference evidence="11 12" key="1">
    <citation type="submission" date="2016-10" db="EMBL/GenBank/DDBJ databases">
        <title>Rhodobacter sp. LPB0142, isolated from sea water.</title>
        <authorList>
            <person name="Kim E."/>
            <person name="Yi H."/>
        </authorList>
    </citation>
    <scope>NUCLEOTIDE SEQUENCE [LARGE SCALE GENOMIC DNA]</scope>
    <source>
        <strain evidence="11 12">LPB0142</strain>
    </source>
</reference>
<dbReference type="PANTHER" id="PTHR47245">
    <property type="entry name" value="PEPTIDYLPROLYL ISOMERASE"/>
    <property type="match status" value="1"/>
</dbReference>
<dbReference type="SUPFAM" id="SSF54534">
    <property type="entry name" value="FKBP-like"/>
    <property type="match status" value="1"/>
</dbReference>
<keyword evidence="8 11" id="KW-0413">Isomerase</keyword>
<dbReference type="STRING" id="1850250.LPB142_01705"/>
<evidence type="ECO:0000256" key="2">
    <source>
        <dbReference type="ARBA" id="ARBA00007656"/>
    </source>
</evidence>
<name>A0A1D9M8N9_9RHOB</name>
<dbReference type="InterPro" id="IPR027304">
    <property type="entry name" value="Trigger_fact/SurA_dom_sf"/>
</dbReference>
<feature type="domain" description="PpiC" evidence="10">
    <location>
        <begin position="134"/>
        <end position="223"/>
    </location>
</feature>
<dbReference type="PROSITE" id="PS50198">
    <property type="entry name" value="PPIC_PPIASE_2"/>
    <property type="match status" value="1"/>
</dbReference>
<gene>
    <name evidence="11" type="ORF">LPB142_01705</name>
</gene>
<evidence type="ECO:0000256" key="1">
    <source>
        <dbReference type="ARBA" id="ARBA00000971"/>
    </source>
</evidence>
<evidence type="ECO:0000256" key="5">
    <source>
        <dbReference type="ARBA" id="ARBA00023110"/>
    </source>
</evidence>
<proteinExistence type="inferred from homology"/>
<dbReference type="Proteomes" id="UP000176562">
    <property type="component" value="Chromosome"/>
</dbReference>
<dbReference type="RefSeq" id="WP_068766344.1">
    <property type="nucleotide sequence ID" value="NZ_CP017781.1"/>
</dbReference>
<dbReference type="InterPro" id="IPR046357">
    <property type="entry name" value="PPIase_dom_sf"/>
</dbReference>
<dbReference type="GO" id="GO:0003755">
    <property type="term" value="F:peptidyl-prolyl cis-trans isomerase activity"/>
    <property type="evidence" value="ECO:0007669"/>
    <property type="project" value="UniProtKB-KW"/>
</dbReference>
<dbReference type="Gene3D" id="3.10.50.40">
    <property type="match status" value="1"/>
</dbReference>
<dbReference type="Pfam" id="PF00639">
    <property type="entry name" value="Rotamase"/>
    <property type="match status" value="1"/>
</dbReference>
<organism evidence="11 12">
    <name type="scientific">Rhodobacter xanthinilyticus</name>
    <dbReference type="NCBI Taxonomy" id="1850250"/>
    <lineage>
        <taxon>Bacteria</taxon>
        <taxon>Pseudomonadati</taxon>
        <taxon>Pseudomonadota</taxon>
        <taxon>Alphaproteobacteria</taxon>
        <taxon>Rhodobacterales</taxon>
        <taxon>Rhodobacter group</taxon>
        <taxon>Rhodobacter</taxon>
    </lineage>
</organism>
<evidence type="ECO:0000256" key="7">
    <source>
        <dbReference type="ARBA" id="ARBA00031484"/>
    </source>
</evidence>
<evidence type="ECO:0000313" key="12">
    <source>
        <dbReference type="Proteomes" id="UP000176562"/>
    </source>
</evidence>
<keyword evidence="9" id="KW-0732">Signal</keyword>
<dbReference type="EMBL" id="CP017781">
    <property type="protein sequence ID" value="AOZ68178.1"/>
    <property type="molecule type" value="Genomic_DNA"/>
</dbReference>
<evidence type="ECO:0000256" key="8">
    <source>
        <dbReference type="PROSITE-ProRule" id="PRU00278"/>
    </source>
</evidence>
<dbReference type="EC" id="5.2.1.8" evidence="3"/>
<dbReference type="PANTHER" id="PTHR47245:SF2">
    <property type="entry name" value="PEPTIDYL-PROLYL CIS-TRANS ISOMERASE HP_0175-RELATED"/>
    <property type="match status" value="1"/>
</dbReference>
<keyword evidence="5 8" id="KW-0697">Rotamase</keyword>
<dbReference type="InterPro" id="IPR050245">
    <property type="entry name" value="PrsA_foldase"/>
</dbReference>
<protein>
    <recommendedName>
        <fullName evidence="4">Parvulin-like PPIase</fullName>
        <ecNumber evidence="3">5.2.1.8</ecNumber>
    </recommendedName>
    <alternativeName>
        <fullName evidence="6">Peptidyl-prolyl cis-trans isomerase plp</fullName>
    </alternativeName>
    <alternativeName>
        <fullName evidence="7">Rotamase plp</fullName>
    </alternativeName>
</protein>
<evidence type="ECO:0000313" key="11">
    <source>
        <dbReference type="EMBL" id="AOZ68178.1"/>
    </source>
</evidence>
<dbReference type="InterPro" id="IPR000297">
    <property type="entry name" value="PPIase_PpiC"/>
</dbReference>
<evidence type="ECO:0000256" key="9">
    <source>
        <dbReference type="SAM" id="SignalP"/>
    </source>
</evidence>
<comment type="catalytic activity">
    <reaction evidence="1">
        <text>[protein]-peptidylproline (omega=180) = [protein]-peptidylproline (omega=0)</text>
        <dbReference type="Rhea" id="RHEA:16237"/>
        <dbReference type="Rhea" id="RHEA-COMP:10747"/>
        <dbReference type="Rhea" id="RHEA-COMP:10748"/>
        <dbReference type="ChEBI" id="CHEBI:83833"/>
        <dbReference type="ChEBI" id="CHEBI:83834"/>
        <dbReference type="EC" id="5.2.1.8"/>
    </reaction>
</comment>
<dbReference type="SUPFAM" id="SSF109998">
    <property type="entry name" value="Triger factor/SurA peptide-binding domain-like"/>
    <property type="match status" value="1"/>
</dbReference>
<evidence type="ECO:0000259" key="10">
    <source>
        <dbReference type="PROSITE" id="PS50198"/>
    </source>
</evidence>